<dbReference type="NCBIfam" id="NF040586">
    <property type="entry name" value="FxSxx_TPR"/>
    <property type="match status" value="1"/>
</dbReference>
<feature type="region of interest" description="Disordered" evidence="1">
    <location>
        <begin position="707"/>
        <end position="728"/>
    </location>
</feature>
<dbReference type="EMBL" id="JAENHP010000035">
    <property type="protein sequence ID" value="MBM2623373.1"/>
    <property type="molecule type" value="Genomic_DNA"/>
</dbReference>
<evidence type="ECO:0000256" key="1">
    <source>
        <dbReference type="SAM" id="MobiDB-lite"/>
    </source>
</evidence>
<name>A0ABS2AUH4_9ACTN</name>
<dbReference type="InterPro" id="IPR010982">
    <property type="entry name" value="Lambda_DNA-bd_dom_sf"/>
</dbReference>
<dbReference type="InterPro" id="IPR027417">
    <property type="entry name" value="P-loop_NTPase"/>
</dbReference>
<protein>
    <submittedName>
        <fullName evidence="2">Tetratricopeptide repeat protein</fullName>
    </submittedName>
</protein>
<dbReference type="InterPro" id="IPR011990">
    <property type="entry name" value="TPR-like_helical_dom_sf"/>
</dbReference>
<accession>A0ABS2AUH4</accession>
<reference evidence="2 3" key="1">
    <citation type="submission" date="2021-01" db="EMBL/GenBank/DDBJ databases">
        <title>Actinoplanes sp. nov. LDG1-06 isolated from lichen.</title>
        <authorList>
            <person name="Saeng-In P."/>
            <person name="Phongsopitanun W."/>
            <person name="Kanchanasin P."/>
            <person name="Yuki M."/>
            <person name="Kudo T."/>
            <person name="Ohkuma M."/>
            <person name="Tanasupawat S."/>
        </authorList>
    </citation>
    <scope>NUCLEOTIDE SEQUENCE [LARGE SCALE GENOMIC DNA]</scope>
    <source>
        <strain evidence="2 3">LDG1-06</strain>
    </source>
</reference>
<dbReference type="Pfam" id="PF13424">
    <property type="entry name" value="TPR_12"/>
    <property type="match status" value="2"/>
</dbReference>
<organism evidence="2 3">
    <name type="scientific">Paractinoplanes ovalisporus</name>
    <dbReference type="NCBI Taxonomy" id="2810368"/>
    <lineage>
        <taxon>Bacteria</taxon>
        <taxon>Bacillati</taxon>
        <taxon>Actinomycetota</taxon>
        <taxon>Actinomycetes</taxon>
        <taxon>Micromonosporales</taxon>
        <taxon>Micromonosporaceae</taxon>
        <taxon>Paractinoplanes</taxon>
    </lineage>
</organism>
<dbReference type="SUPFAM" id="SSF47413">
    <property type="entry name" value="lambda repressor-like DNA-binding domains"/>
    <property type="match status" value="1"/>
</dbReference>
<dbReference type="InterPro" id="IPR053137">
    <property type="entry name" value="NLR-like"/>
</dbReference>
<gene>
    <name evidence="2" type="ORF">JIG36_48550</name>
</gene>
<dbReference type="SUPFAM" id="SSF48452">
    <property type="entry name" value="TPR-like"/>
    <property type="match status" value="2"/>
</dbReference>
<dbReference type="Proteomes" id="UP000632138">
    <property type="component" value="Unassembled WGS sequence"/>
</dbReference>
<evidence type="ECO:0000313" key="2">
    <source>
        <dbReference type="EMBL" id="MBM2623373.1"/>
    </source>
</evidence>
<dbReference type="Pfam" id="PF13560">
    <property type="entry name" value="HTH_31"/>
    <property type="match status" value="1"/>
</dbReference>
<dbReference type="PANTHER" id="PTHR46082:SF6">
    <property type="entry name" value="AAA+ ATPASE DOMAIN-CONTAINING PROTEIN-RELATED"/>
    <property type="match status" value="1"/>
</dbReference>
<comment type="caution">
    <text evidence="2">The sequence shown here is derived from an EMBL/GenBank/DDBJ whole genome shotgun (WGS) entry which is preliminary data.</text>
</comment>
<dbReference type="Pfam" id="PF13374">
    <property type="entry name" value="TPR_10"/>
    <property type="match status" value="2"/>
</dbReference>
<dbReference type="RefSeq" id="WP_203383729.1">
    <property type="nucleotide sequence ID" value="NZ_JAENHP010000035.1"/>
</dbReference>
<dbReference type="PANTHER" id="PTHR46082">
    <property type="entry name" value="ATP/GTP-BINDING PROTEIN-RELATED"/>
    <property type="match status" value="1"/>
</dbReference>
<evidence type="ECO:0000313" key="3">
    <source>
        <dbReference type="Proteomes" id="UP000632138"/>
    </source>
</evidence>
<dbReference type="Gene3D" id="3.40.50.300">
    <property type="entry name" value="P-loop containing nucleotide triphosphate hydrolases"/>
    <property type="match status" value="1"/>
</dbReference>
<dbReference type="Gene3D" id="1.25.40.10">
    <property type="entry name" value="Tetratricopeptide repeat domain"/>
    <property type="match status" value="2"/>
</dbReference>
<keyword evidence="3" id="KW-1185">Reference proteome</keyword>
<dbReference type="SUPFAM" id="SSF52540">
    <property type="entry name" value="P-loop containing nucleoside triphosphate hydrolases"/>
    <property type="match status" value="1"/>
</dbReference>
<proteinExistence type="predicted"/>
<sequence length="728" mass="79243">MPRPERVLHPDADTLHAFANRLRQLRESADNPTYQKMARYTGRSRSALAEAAGGEQLPKWDTVVDYVRACQGEPNDFRAEWERVRSEREGSPVVEPFEGLANLPRRAVPHIFGRAAILGHLNERIDAARTGITIGPAVFGLGGVGKTELALQYAHSFRHRYKPLWWIDAETSETVAAGLCKLTRGLRPGWPVSAGIADTAAWALRWLATHSGWLVVLDNVVDPVAIEGILAASGDGRVLVTSRRGLDWDLLGLVPVPVPVLERKASLELLERRSGRYGERAELDRIAMDLGDLPLALSHAAAYLAERPHVSTTEYRERLARNPIRVLDVAPRTRPAESPASRTWHVSIDAIEAENPLASRLLAIMAYLSPDRIPLALLTHGQDPLEVDDAVALAASYSLISQTGPAVSMHRLVQTAIRAFNGDGRRGAAEALIAAIPQGDPETTVATWETWSMLVPHIEALAGHGALDAMDAELLARCAMYLRGQGRYKTAASMAERAYTLRQQILGKDHPATITSRYVTAGCLWSVGRLDEAASLGAAVLADRQRLLGPEHPDTLHVAGNLGIGLRELGKHDEAIALTRQTLAARERVLGDAHPETLHSRNNLAGCLRAMGMHAEALPLYESTLATREQVLGAEHPDTLQSRNNLAGGLQAVGLVAEALQLYGETIATRNRVLGSDHPDTLTSRHNLALARGSLSELRAVLAAREEVLGPDHPDTMRSREAVDQHRP</sequence>